<feature type="domain" description="Methyltransferase small" evidence="4">
    <location>
        <begin position="52"/>
        <end position="130"/>
    </location>
</feature>
<dbReference type="Pfam" id="PF05175">
    <property type="entry name" value="MTS"/>
    <property type="match status" value="1"/>
</dbReference>
<dbReference type="RefSeq" id="WP_377213672.1">
    <property type="nucleotide sequence ID" value="NZ_JBHTJV010000025.1"/>
</dbReference>
<dbReference type="EC" id="2.1.1.11" evidence="3"/>
<evidence type="ECO:0000256" key="1">
    <source>
        <dbReference type="ARBA" id="ARBA00022603"/>
    </source>
</evidence>
<feature type="domain" description="Magnesium-protoporphyrin IX methyltransferase C-terminal" evidence="5">
    <location>
        <begin position="131"/>
        <end position="231"/>
    </location>
</feature>
<dbReference type="CDD" id="cd02440">
    <property type="entry name" value="AdoMet_MTases"/>
    <property type="match status" value="1"/>
</dbReference>
<dbReference type="Gene3D" id="3.40.50.150">
    <property type="entry name" value="Vaccinia Virus protein VP39"/>
    <property type="match status" value="1"/>
</dbReference>
<evidence type="ECO:0000256" key="2">
    <source>
        <dbReference type="ARBA" id="ARBA00022691"/>
    </source>
</evidence>
<dbReference type="GO" id="GO:0046406">
    <property type="term" value="F:magnesium protoporphyrin IX methyltransferase activity"/>
    <property type="evidence" value="ECO:0007669"/>
    <property type="project" value="UniProtKB-EC"/>
</dbReference>
<evidence type="ECO:0000313" key="6">
    <source>
        <dbReference type="EMBL" id="MFD0917824.1"/>
    </source>
</evidence>
<keyword evidence="1 6" id="KW-0489">Methyltransferase</keyword>
<dbReference type="InterPro" id="IPR007848">
    <property type="entry name" value="Small_mtfrase_dom"/>
</dbReference>
<dbReference type="InterPro" id="IPR010940">
    <property type="entry name" value="Mg_prot_MeTrfase_C"/>
</dbReference>
<keyword evidence="2" id="KW-0949">S-adenosyl-L-methionine</keyword>
<dbReference type="Proteomes" id="UP001597101">
    <property type="component" value="Unassembled WGS sequence"/>
</dbReference>
<dbReference type="PANTHER" id="PTHR43464:SF83">
    <property type="entry name" value="MALONYL-[ACYL-CARRIER PROTEIN] O-METHYLTRANSFERASE"/>
    <property type="match status" value="1"/>
</dbReference>
<comment type="caution">
    <text evidence="6">The sequence shown here is derived from an EMBL/GenBank/DDBJ whole genome shotgun (WGS) entry which is preliminary data.</text>
</comment>
<keyword evidence="6" id="KW-0808">Transferase</keyword>
<dbReference type="EMBL" id="JBHTJV010000025">
    <property type="protein sequence ID" value="MFD0917824.1"/>
    <property type="molecule type" value="Genomic_DNA"/>
</dbReference>
<dbReference type="InterPro" id="IPR029063">
    <property type="entry name" value="SAM-dependent_MTases_sf"/>
</dbReference>
<dbReference type="PANTHER" id="PTHR43464">
    <property type="entry name" value="METHYLTRANSFERASE"/>
    <property type="match status" value="1"/>
</dbReference>
<dbReference type="NCBIfam" id="TIGR02021">
    <property type="entry name" value="BchM-ChlM"/>
    <property type="match status" value="1"/>
</dbReference>
<organism evidence="6 7">
    <name type="scientific">Pseudahrensia aquimaris</name>
    <dbReference type="NCBI Taxonomy" id="744461"/>
    <lineage>
        <taxon>Bacteria</taxon>
        <taxon>Pseudomonadati</taxon>
        <taxon>Pseudomonadota</taxon>
        <taxon>Alphaproteobacteria</taxon>
        <taxon>Hyphomicrobiales</taxon>
        <taxon>Ahrensiaceae</taxon>
        <taxon>Pseudahrensia</taxon>
    </lineage>
</organism>
<dbReference type="GO" id="GO:0032259">
    <property type="term" value="P:methylation"/>
    <property type="evidence" value="ECO:0007669"/>
    <property type="project" value="UniProtKB-KW"/>
</dbReference>
<name>A0ABW3FIP1_9HYPH</name>
<evidence type="ECO:0000313" key="7">
    <source>
        <dbReference type="Proteomes" id="UP001597101"/>
    </source>
</evidence>
<evidence type="ECO:0000259" key="4">
    <source>
        <dbReference type="Pfam" id="PF05175"/>
    </source>
</evidence>
<dbReference type="PROSITE" id="PS51556">
    <property type="entry name" value="SAM_MT_MG_PIX"/>
    <property type="match status" value="1"/>
</dbReference>
<gene>
    <name evidence="6" type="primary">bchM</name>
    <name evidence="6" type="ORF">ACFQ14_15575</name>
</gene>
<accession>A0ABW3FIP1</accession>
<evidence type="ECO:0000256" key="3">
    <source>
        <dbReference type="NCBIfam" id="TIGR02021"/>
    </source>
</evidence>
<evidence type="ECO:0000259" key="5">
    <source>
        <dbReference type="Pfam" id="PF07109"/>
    </source>
</evidence>
<dbReference type="SUPFAM" id="SSF53335">
    <property type="entry name" value="S-adenosyl-L-methionine-dependent methyltransferases"/>
    <property type="match status" value="1"/>
</dbReference>
<keyword evidence="7" id="KW-1185">Reference proteome</keyword>
<reference evidence="7" key="1">
    <citation type="journal article" date="2019" name="Int. J. Syst. Evol. Microbiol.">
        <title>The Global Catalogue of Microorganisms (GCM) 10K type strain sequencing project: providing services to taxonomists for standard genome sequencing and annotation.</title>
        <authorList>
            <consortium name="The Broad Institute Genomics Platform"/>
            <consortium name="The Broad Institute Genome Sequencing Center for Infectious Disease"/>
            <person name="Wu L."/>
            <person name="Ma J."/>
        </authorList>
    </citation>
    <scope>NUCLEOTIDE SEQUENCE [LARGE SCALE GENOMIC DNA]</scope>
    <source>
        <strain evidence="7">CCUG 60023</strain>
    </source>
</reference>
<protein>
    <recommendedName>
        <fullName evidence="3">Magnesium protoporphyrin IX methyltransferase</fullName>
        <ecNumber evidence="3">2.1.1.11</ecNumber>
    </recommendedName>
</protein>
<dbReference type="InterPro" id="IPR010251">
    <property type="entry name" value="Mg_prot_MeTrfase"/>
</dbReference>
<sequence>MADTNYDTRRGELKTYFDRTAADKWVALTSNTPVSRIRETVRAGREATRSTFLEWLPHDLTGMRILDAGCGTGMLAAEISARGAHVVAIDISPALIEEAKRRLPTDLRAHIDFRAGDMSDSDLGTFDYIVAMDSFIHYPLSAIIELLEGYAPRVKRGLIFTFAPRTPALAAMKTIGKLFPKNDRSPAIEPVAEDRLAAAIEASHVKNYGLRAARTRRISTAFYKTQLMELVNA</sequence>
<proteinExistence type="predicted"/>
<dbReference type="Pfam" id="PF07109">
    <property type="entry name" value="Mg-por_mtran_C"/>
    <property type="match status" value="1"/>
</dbReference>